<dbReference type="Gene3D" id="1.10.10.10">
    <property type="entry name" value="Winged helix-like DNA-binding domain superfamily/Winged helix DNA-binding domain"/>
    <property type="match status" value="1"/>
</dbReference>
<dbReference type="InterPro" id="IPR005471">
    <property type="entry name" value="Tscrpt_reg_IclR_N"/>
</dbReference>
<dbReference type="GO" id="GO:0045892">
    <property type="term" value="P:negative regulation of DNA-templated transcription"/>
    <property type="evidence" value="ECO:0007669"/>
    <property type="project" value="TreeGrafter"/>
</dbReference>
<dbReference type="Gene3D" id="3.30.450.40">
    <property type="match status" value="1"/>
</dbReference>
<keyword evidence="2" id="KW-0238">DNA-binding</keyword>
<proteinExistence type="predicted"/>
<dbReference type="PROSITE" id="PS51078">
    <property type="entry name" value="ICLR_ED"/>
    <property type="match status" value="1"/>
</dbReference>
<dbReference type="CDD" id="cd00090">
    <property type="entry name" value="HTH_ARSR"/>
    <property type="match status" value="1"/>
</dbReference>
<dbReference type="InterPro" id="IPR029016">
    <property type="entry name" value="GAF-like_dom_sf"/>
</dbReference>
<dbReference type="KEGG" id="bgv:CAL12_13950"/>
<evidence type="ECO:0000256" key="1">
    <source>
        <dbReference type="ARBA" id="ARBA00023015"/>
    </source>
</evidence>
<dbReference type="AlphaFoldDB" id="A0A1W6YLB2"/>
<dbReference type="InterPro" id="IPR014757">
    <property type="entry name" value="Tscrpt_reg_IclR_C"/>
</dbReference>
<organism evidence="7 8">
    <name type="scientific">Bordetella genomosp. 8</name>
    <dbReference type="NCBI Taxonomy" id="1416806"/>
    <lineage>
        <taxon>Bacteria</taxon>
        <taxon>Pseudomonadati</taxon>
        <taxon>Pseudomonadota</taxon>
        <taxon>Betaproteobacteria</taxon>
        <taxon>Burkholderiales</taxon>
        <taxon>Alcaligenaceae</taxon>
        <taxon>Bordetella</taxon>
    </lineage>
</organism>
<dbReference type="GO" id="GO:0003677">
    <property type="term" value="F:DNA binding"/>
    <property type="evidence" value="ECO:0007669"/>
    <property type="project" value="UniProtKB-KW"/>
</dbReference>
<protein>
    <submittedName>
        <fullName evidence="7">IclR family transcriptional regulator</fullName>
    </submittedName>
</protein>
<dbReference type="OrthoDB" id="13103at2"/>
<dbReference type="SUPFAM" id="SSF55781">
    <property type="entry name" value="GAF domain-like"/>
    <property type="match status" value="1"/>
</dbReference>
<evidence type="ECO:0000256" key="3">
    <source>
        <dbReference type="ARBA" id="ARBA00023163"/>
    </source>
</evidence>
<sequence>MNKISTEGTPPRGRRKHETAAVPDRDGGPRTLRRGLHILGALRRAGNAGLHVTEIAAQTGMQRSTVYRFLDVLVDEGYALRDGDKPRYRVLQTDADSGDPHEQAIRRWRPAMRRISDTIGDSAFLICRAGDDSLCLHRELGNYPVQVLTVTVGHRQPLGVGAAGLALLAALPPAEAAAVIARNETALRGYGGLTAAHIRRLVESTRDRGWSVIGNTAVPGALGVGMAWCDAEGYPRLAISVSTLIDRMPAARQRTIAEVLRAELAQR</sequence>
<evidence type="ECO:0000256" key="2">
    <source>
        <dbReference type="ARBA" id="ARBA00023125"/>
    </source>
</evidence>
<evidence type="ECO:0000259" key="5">
    <source>
        <dbReference type="PROSITE" id="PS51077"/>
    </source>
</evidence>
<dbReference type="RefSeq" id="WP_086064993.1">
    <property type="nucleotide sequence ID" value="NZ_CP021108.1"/>
</dbReference>
<keyword evidence="3" id="KW-0804">Transcription</keyword>
<keyword evidence="1" id="KW-0805">Transcription regulation</keyword>
<dbReference type="InterPro" id="IPR050707">
    <property type="entry name" value="HTH_MetabolicPath_Reg"/>
</dbReference>
<dbReference type="InterPro" id="IPR036388">
    <property type="entry name" value="WH-like_DNA-bd_sf"/>
</dbReference>
<reference evidence="7 8" key="1">
    <citation type="submission" date="2017-05" db="EMBL/GenBank/DDBJ databases">
        <title>Complete and WGS of Bordetella genogroups.</title>
        <authorList>
            <person name="Spilker T."/>
            <person name="LiPuma J."/>
        </authorList>
    </citation>
    <scope>NUCLEOTIDE SEQUENCE [LARGE SCALE GENOMIC DNA]</scope>
    <source>
        <strain evidence="7 8">AU19157</strain>
    </source>
</reference>
<gene>
    <name evidence="7" type="ORF">CAL12_13950</name>
</gene>
<evidence type="ECO:0000259" key="6">
    <source>
        <dbReference type="PROSITE" id="PS51078"/>
    </source>
</evidence>
<dbReference type="PANTHER" id="PTHR30136">
    <property type="entry name" value="HELIX-TURN-HELIX TRANSCRIPTIONAL REGULATOR, ICLR FAMILY"/>
    <property type="match status" value="1"/>
</dbReference>
<dbReference type="SMART" id="SM00346">
    <property type="entry name" value="HTH_ICLR"/>
    <property type="match status" value="1"/>
</dbReference>
<keyword evidence="8" id="KW-1185">Reference proteome</keyword>
<dbReference type="EMBL" id="CP021108">
    <property type="protein sequence ID" value="ARP81808.1"/>
    <property type="molecule type" value="Genomic_DNA"/>
</dbReference>
<dbReference type="STRING" id="1416806.CAL12_13950"/>
<evidence type="ECO:0000256" key="4">
    <source>
        <dbReference type="SAM" id="MobiDB-lite"/>
    </source>
</evidence>
<dbReference type="InterPro" id="IPR011991">
    <property type="entry name" value="ArsR-like_HTH"/>
</dbReference>
<dbReference type="Proteomes" id="UP000194151">
    <property type="component" value="Chromosome"/>
</dbReference>
<feature type="domain" description="HTH iclR-type" evidence="5">
    <location>
        <begin position="29"/>
        <end position="92"/>
    </location>
</feature>
<dbReference type="InterPro" id="IPR036390">
    <property type="entry name" value="WH_DNA-bd_sf"/>
</dbReference>
<dbReference type="PANTHER" id="PTHR30136:SF39">
    <property type="entry name" value="TRANSCRIPTIONAL REGULATORY PROTEIN"/>
    <property type="match status" value="1"/>
</dbReference>
<dbReference type="PROSITE" id="PS51077">
    <property type="entry name" value="HTH_ICLR"/>
    <property type="match status" value="1"/>
</dbReference>
<accession>A0A1W6YLB2</accession>
<dbReference type="SUPFAM" id="SSF46785">
    <property type="entry name" value="Winged helix' DNA-binding domain"/>
    <property type="match status" value="1"/>
</dbReference>
<dbReference type="GO" id="GO:0003700">
    <property type="term" value="F:DNA-binding transcription factor activity"/>
    <property type="evidence" value="ECO:0007669"/>
    <property type="project" value="TreeGrafter"/>
</dbReference>
<feature type="domain" description="IclR-ED" evidence="6">
    <location>
        <begin position="89"/>
        <end position="267"/>
    </location>
</feature>
<name>A0A1W6YLB2_9BORD</name>
<dbReference type="Pfam" id="PF01614">
    <property type="entry name" value="IclR_C"/>
    <property type="match status" value="1"/>
</dbReference>
<feature type="region of interest" description="Disordered" evidence="4">
    <location>
        <begin position="1"/>
        <end position="30"/>
    </location>
</feature>
<dbReference type="Pfam" id="PF09339">
    <property type="entry name" value="HTH_IclR"/>
    <property type="match status" value="1"/>
</dbReference>
<evidence type="ECO:0000313" key="7">
    <source>
        <dbReference type="EMBL" id="ARP81808.1"/>
    </source>
</evidence>
<evidence type="ECO:0000313" key="8">
    <source>
        <dbReference type="Proteomes" id="UP000194151"/>
    </source>
</evidence>